<name>A0ABX1GNW4_9FLAO</name>
<protein>
    <recommendedName>
        <fullName evidence="3">Secreted protein</fullName>
    </recommendedName>
</protein>
<sequence length="218" mass="24220">MRTFILPLFLLIGLVGYSQGDIPTTKPLKIGPNNNLDVKTSNVGGTVLRMPSMFDQDQFKPDESPNIQMLPERKLVQAGHDMKVQPKFLAKKEKESTQFFGDQYLGDFKTTAAFVGVVARDHEYVDGDRVKIYLNGEVVEYNMMLSGSFKGVNVDLKPGFNRIDFEALNQGSSGPNTAQIVVTDNDGNVLHNNRWNLSTGSKASLVVVKEEEKEETGF</sequence>
<evidence type="ECO:0000313" key="1">
    <source>
        <dbReference type="EMBL" id="NKI31610.1"/>
    </source>
</evidence>
<comment type="caution">
    <text evidence="1">The sequence shown here is derived from an EMBL/GenBank/DDBJ whole genome shotgun (WGS) entry which is preliminary data.</text>
</comment>
<dbReference type="EMBL" id="JAAWWL010000001">
    <property type="protein sequence ID" value="NKI31610.1"/>
    <property type="molecule type" value="Genomic_DNA"/>
</dbReference>
<reference evidence="1 2" key="1">
    <citation type="submission" date="2020-04" db="EMBL/GenBank/DDBJ databases">
        <authorList>
            <person name="Yoon J."/>
        </authorList>
    </citation>
    <scope>NUCLEOTIDE SEQUENCE [LARGE SCALE GENOMIC DNA]</scope>
    <source>
        <strain evidence="1 2">DJ-13</strain>
    </source>
</reference>
<keyword evidence="2" id="KW-1185">Reference proteome</keyword>
<dbReference type="Proteomes" id="UP000718451">
    <property type="component" value="Unassembled WGS sequence"/>
</dbReference>
<gene>
    <name evidence="1" type="ORF">HCU67_06600</name>
</gene>
<accession>A0ABX1GNW4</accession>
<proteinExistence type="predicted"/>
<evidence type="ECO:0008006" key="3">
    <source>
        <dbReference type="Google" id="ProtNLM"/>
    </source>
</evidence>
<evidence type="ECO:0000313" key="2">
    <source>
        <dbReference type="Proteomes" id="UP000718451"/>
    </source>
</evidence>
<dbReference type="RefSeq" id="WP_168551774.1">
    <property type="nucleotide sequence ID" value="NZ_JAAWWL010000001.1"/>
</dbReference>
<organism evidence="1 2">
    <name type="scientific">Croceivirga thetidis</name>
    <dbReference type="NCBI Taxonomy" id="2721623"/>
    <lineage>
        <taxon>Bacteria</taxon>
        <taxon>Pseudomonadati</taxon>
        <taxon>Bacteroidota</taxon>
        <taxon>Flavobacteriia</taxon>
        <taxon>Flavobacteriales</taxon>
        <taxon>Flavobacteriaceae</taxon>
        <taxon>Croceivirga</taxon>
    </lineage>
</organism>